<evidence type="ECO:0000256" key="3">
    <source>
        <dbReference type="ARBA" id="ARBA00022679"/>
    </source>
</evidence>
<dbReference type="GO" id="GO:0005524">
    <property type="term" value="F:ATP binding"/>
    <property type="evidence" value="ECO:0007669"/>
    <property type="project" value="UniProtKB-KW"/>
</dbReference>
<evidence type="ECO:0000256" key="5">
    <source>
        <dbReference type="ARBA" id="ARBA00022777"/>
    </source>
</evidence>
<dbReference type="EC" id="2.7.11.1" evidence="1"/>
<feature type="compositionally biased region" description="Basic and acidic residues" evidence="9">
    <location>
        <begin position="196"/>
        <end position="205"/>
    </location>
</feature>
<evidence type="ECO:0000256" key="1">
    <source>
        <dbReference type="ARBA" id="ARBA00012513"/>
    </source>
</evidence>
<comment type="catalytic activity">
    <reaction evidence="8">
        <text>L-seryl-[protein] + ATP = O-phospho-L-seryl-[protein] + ADP + H(+)</text>
        <dbReference type="Rhea" id="RHEA:17989"/>
        <dbReference type="Rhea" id="RHEA-COMP:9863"/>
        <dbReference type="Rhea" id="RHEA-COMP:11604"/>
        <dbReference type="ChEBI" id="CHEBI:15378"/>
        <dbReference type="ChEBI" id="CHEBI:29999"/>
        <dbReference type="ChEBI" id="CHEBI:30616"/>
        <dbReference type="ChEBI" id="CHEBI:83421"/>
        <dbReference type="ChEBI" id="CHEBI:456216"/>
        <dbReference type="EC" id="2.7.11.1"/>
    </reaction>
</comment>
<keyword evidence="3" id="KW-0808">Transferase</keyword>
<keyword evidence="4" id="KW-0547">Nucleotide-binding</keyword>
<evidence type="ECO:0000256" key="4">
    <source>
        <dbReference type="ARBA" id="ARBA00022741"/>
    </source>
</evidence>
<dbReference type="Proteomes" id="UP001320420">
    <property type="component" value="Unassembled WGS sequence"/>
</dbReference>
<evidence type="ECO:0000313" key="10">
    <source>
        <dbReference type="EMBL" id="KAK7748320.1"/>
    </source>
</evidence>
<dbReference type="GO" id="GO:0004674">
    <property type="term" value="F:protein serine/threonine kinase activity"/>
    <property type="evidence" value="ECO:0007669"/>
    <property type="project" value="UniProtKB-KW"/>
</dbReference>
<dbReference type="EMBL" id="JAKJXP020000083">
    <property type="protein sequence ID" value="KAK7748320.1"/>
    <property type="molecule type" value="Genomic_DNA"/>
</dbReference>
<reference evidence="10 11" key="1">
    <citation type="submission" date="2024-02" db="EMBL/GenBank/DDBJ databases">
        <title>De novo assembly and annotation of 12 fungi associated with fruit tree decline syndrome in Ontario, Canada.</title>
        <authorList>
            <person name="Sulman M."/>
            <person name="Ellouze W."/>
            <person name="Ilyukhin E."/>
        </authorList>
    </citation>
    <scope>NUCLEOTIDE SEQUENCE [LARGE SCALE GENOMIC DNA]</scope>
    <source>
        <strain evidence="10 11">M11/M66-122</strain>
    </source>
</reference>
<protein>
    <recommendedName>
        <fullName evidence="1">non-specific serine/threonine protein kinase</fullName>
        <ecNumber evidence="1">2.7.11.1</ecNumber>
    </recommendedName>
</protein>
<keyword evidence="2" id="KW-0723">Serine/threonine-protein kinase</keyword>
<evidence type="ECO:0000256" key="7">
    <source>
        <dbReference type="ARBA" id="ARBA00047899"/>
    </source>
</evidence>
<proteinExistence type="predicted"/>
<name>A0AAN9UHX1_9PEZI</name>
<gene>
    <name evidence="10" type="ORF">SLS62_008688</name>
</gene>
<keyword evidence="11" id="KW-1185">Reference proteome</keyword>
<evidence type="ECO:0000256" key="2">
    <source>
        <dbReference type="ARBA" id="ARBA00022527"/>
    </source>
</evidence>
<dbReference type="Gene3D" id="3.30.200.20">
    <property type="entry name" value="Phosphorylase Kinase, domain 1"/>
    <property type="match status" value="1"/>
</dbReference>
<accession>A0AAN9UHX1</accession>
<evidence type="ECO:0000256" key="6">
    <source>
        <dbReference type="ARBA" id="ARBA00022840"/>
    </source>
</evidence>
<evidence type="ECO:0000256" key="9">
    <source>
        <dbReference type="SAM" id="MobiDB-lite"/>
    </source>
</evidence>
<comment type="caution">
    <text evidence="10">The sequence shown here is derived from an EMBL/GenBank/DDBJ whole genome shotgun (WGS) entry which is preliminary data.</text>
</comment>
<dbReference type="PANTHER" id="PTHR47634">
    <property type="entry name" value="PROTEIN KINASE DOMAIN-CONTAINING PROTEIN-RELATED"/>
    <property type="match status" value="1"/>
</dbReference>
<dbReference type="InterPro" id="IPR051334">
    <property type="entry name" value="SRPK"/>
</dbReference>
<evidence type="ECO:0000256" key="8">
    <source>
        <dbReference type="ARBA" id="ARBA00048679"/>
    </source>
</evidence>
<dbReference type="GO" id="GO:0005737">
    <property type="term" value="C:cytoplasm"/>
    <property type="evidence" value="ECO:0007669"/>
    <property type="project" value="TreeGrafter"/>
</dbReference>
<dbReference type="InterPro" id="IPR011009">
    <property type="entry name" value="Kinase-like_dom_sf"/>
</dbReference>
<evidence type="ECO:0000313" key="11">
    <source>
        <dbReference type="Proteomes" id="UP001320420"/>
    </source>
</evidence>
<dbReference type="AlphaFoldDB" id="A0AAN9UHX1"/>
<keyword evidence="5" id="KW-0418">Kinase</keyword>
<dbReference type="GO" id="GO:0005634">
    <property type="term" value="C:nucleus"/>
    <property type="evidence" value="ECO:0007669"/>
    <property type="project" value="TreeGrafter"/>
</dbReference>
<keyword evidence="6" id="KW-0067">ATP-binding</keyword>
<dbReference type="PANTHER" id="PTHR47634:SF9">
    <property type="entry name" value="PROTEIN KINASE DOMAIN-CONTAINING PROTEIN-RELATED"/>
    <property type="match status" value="1"/>
</dbReference>
<organism evidence="10 11">
    <name type="scientific">Diatrype stigma</name>
    <dbReference type="NCBI Taxonomy" id="117547"/>
    <lineage>
        <taxon>Eukaryota</taxon>
        <taxon>Fungi</taxon>
        <taxon>Dikarya</taxon>
        <taxon>Ascomycota</taxon>
        <taxon>Pezizomycotina</taxon>
        <taxon>Sordariomycetes</taxon>
        <taxon>Xylariomycetidae</taxon>
        <taxon>Xylariales</taxon>
        <taxon>Diatrypaceae</taxon>
        <taxon>Diatrype</taxon>
    </lineage>
</organism>
<dbReference type="GO" id="GO:0050684">
    <property type="term" value="P:regulation of mRNA processing"/>
    <property type="evidence" value="ECO:0007669"/>
    <property type="project" value="TreeGrafter"/>
</dbReference>
<dbReference type="GO" id="GO:0000245">
    <property type="term" value="P:spliceosomal complex assembly"/>
    <property type="evidence" value="ECO:0007669"/>
    <property type="project" value="TreeGrafter"/>
</dbReference>
<feature type="region of interest" description="Disordered" evidence="9">
    <location>
        <begin position="196"/>
        <end position="216"/>
    </location>
</feature>
<dbReference type="SUPFAM" id="SSF56112">
    <property type="entry name" value="Protein kinase-like (PK-like)"/>
    <property type="match status" value="1"/>
</dbReference>
<comment type="catalytic activity">
    <reaction evidence="7">
        <text>L-threonyl-[protein] + ATP = O-phospho-L-threonyl-[protein] + ADP + H(+)</text>
        <dbReference type="Rhea" id="RHEA:46608"/>
        <dbReference type="Rhea" id="RHEA-COMP:11060"/>
        <dbReference type="Rhea" id="RHEA-COMP:11605"/>
        <dbReference type="ChEBI" id="CHEBI:15378"/>
        <dbReference type="ChEBI" id="CHEBI:30013"/>
        <dbReference type="ChEBI" id="CHEBI:30616"/>
        <dbReference type="ChEBI" id="CHEBI:61977"/>
        <dbReference type="ChEBI" id="CHEBI:456216"/>
        <dbReference type="EC" id="2.7.11.1"/>
    </reaction>
</comment>
<sequence length="266" mass="30236">MEHLEDIQKYRQGGFHPVHLGDVLDGRFGVVHKLGSGGFLIVWLCHESQSKQWRAVKIFTADQSLKGQELQTLRYLTARSSTEELAKHYIAIPLEEFWIDGPNGRHLCFVMPVLGYDVSVWRNLGLEPEEEETPIRAKGMCRKVVQACTIFEVWSNELLFCVNGTEISMMVRDWEIKLGPLPEPYRTAWKDSPDRSWKFEGEEHNTSAGSSPISPASWKASKLAEQKKWILSLSTGYTEVLEALIGRELQNPYMPANGKGLPGYEK</sequence>